<dbReference type="Proteomes" id="UP000005240">
    <property type="component" value="Unassembled WGS sequence"/>
</dbReference>
<reference evidence="1" key="1">
    <citation type="submission" date="2009-11" db="EMBL/GenBank/DDBJ databases">
        <authorList>
            <consortium name="The Broad Institute Genome Sequencing Platform"/>
            <person name="Ward D."/>
            <person name="Feldgarden M."/>
            <person name="Earl A."/>
            <person name="Young S.K."/>
            <person name="Zeng Q."/>
            <person name="Koehrsen M."/>
            <person name="Alvarado L."/>
            <person name="Berlin A."/>
            <person name="Bochicchio J."/>
            <person name="Borenstein D."/>
            <person name="Chapman S.B."/>
            <person name="Chen Z."/>
            <person name="Engels R."/>
            <person name="Freedman E."/>
            <person name="Gellesch M."/>
            <person name="Goldberg J."/>
            <person name="Griggs A."/>
            <person name="Gujja S."/>
            <person name="Heilman E."/>
            <person name="Heiman D."/>
            <person name="Hepburn T."/>
            <person name="Howarth C."/>
            <person name="Jen D."/>
            <person name="Larson L."/>
            <person name="Lewis B."/>
            <person name="Mehta T."/>
            <person name="Park D."/>
            <person name="Pearson M."/>
            <person name="Roberts A."/>
            <person name="Saif S."/>
            <person name="Shea T."/>
            <person name="Shenoy N."/>
            <person name="Sisk P."/>
            <person name="Stolte C."/>
            <person name="Sykes S."/>
            <person name="Thomson T."/>
            <person name="Walk T."/>
            <person name="White J."/>
            <person name="Yandava C."/>
            <person name="Izard J."/>
            <person name="Baranova O.V."/>
            <person name="Blanton J.M."/>
            <person name="Tanner A.C."/>
            <person name="Dewhirst F.E."/>
            <person name="Haas B."/>
            <person name="Nusbaum C."/>
            <person name="Birren B."/>
        </authorList>
    </citation>
    <scope>NUCLEOTIDE SEQUENCE [LARGE SCALE GENOMIC DNA]</scope>
    <source>
        <strain evidence="1">1-1 BBBD Race 1</strain>
    </source>
</reference>
<sequence length="590" mass="68934">MRIPSNLFFCIALHRLGARQMTLTSPVLEHAPEEVAKNLRTKAYFNLDSEWLAMRPKLRSEFTPPAPQSGPDNLERIRPKMWKNQAQIEAMETDHKRIVNSIRRVKRRDEFLGEEVEKFDRHVKVLVQARLYDLYADSELSICASHQAAQPPTSPLLSAFNWFVPSLKCFGLDYLIDTHKYRISETNSLGESVDSVAHPDKKALSGFSENIGARTIENENGDESLKRKGTKNREVELHGDPLGLVQNEVFALGELWERLENLILYGITEPCGPCLREVDPVVAHWLSSREEGQLKDDSLSSRLVRDQHQFTMRHFVHAVFRLGKYIGKYNLLPPTFTSKIKLFEPDNLVPIIKFYITQSFQDEIIWEILIWKPQGFIFGLDFLKKYDFFECFHSLIQEQVSSKEYNKIFTHHLIKSISGKFIQEKGMSIDDLGCVKFIRIHEGFGAHEFLEDLNEIDQMLKLPIQGVHKASEKMEIRRHKVFPTIKEMFMCFNEPSDILKGTYQECRLLSIYYMVYFMKMYYKELIDELILPPEIKKIVFDNKIEYMNTFFHKIQENNHSNLKKEIHSDAIEVVNWKAKVDDKFKPFKTN</sequence>
<organism evidence="1">
    <name type="scientific">Puccinia triticina (isolate 1-1 / race 1 (BBBD))</name>
    <name type="common">Brown leaf rust fungus</name>
    <dbReference type="NCBI Taxonomy" id="630390"/>
    <lineage>
        <taxon>Eukaryota</taxon>
        <taxon>Fungi</taxon>
        <taxon>Dikarya</taxon>
        <taxon>Basidiomycota</taxon>
        <taxon>Pucciniomycotina</taxon>
        <taxon>Pucciniomycetes</taxon>
        <taxon>Pucciniales</taxon>
        <taxon>Pucciniaceae</taxon>
        <taxon>Puccinia</taxon>
    </lineage>
</organism>
<dbReference type="AlphaFoldDB" id="A0A180GY11"/>
<reference evidence="1" key="2">
    <citation type="submission" date="2016-05" db="EMBL/GenBank/DDBJ databases">
        <title>Comparative analysis highlights variable genome content of wheat rusts and divergence of the mating loci.</title>
        <authorList>
            <person name="Cuomo C.A."/>
            <person name="Bakkeren G."/>
            <person name="Szabo L."/>
            <person name="Khalil H."/>
            <person name="Joly D."/>
            <person name="Goldberg J."/>
            <person name="Young S."/>
            <person name="Zeng Q."/>
            <person name="Fellers J."/>
        </authorList>
    </citation>
    <scope>NUCLEOTIDE SEQUENCE [LARGE SCALE GENOMIC DNA]</scope>
    <source>
        <strain evidence="1">1-1 BBBD Race 1</strain>
    </source>
</reference>
<keyword evidence="3" id="KW-1185">Reference proteome</keyword>
<evidence type="ECO:0000313" key="1">
    <source>
        <dbReference type="EMBL" id="OAV97391.1"/>
    </source>
</evidence>
<evidence type="ECO:0000313" key="2">
    <source>
        <dbReference type="EnsemblFungi" id="PTTG_26040-t43_1-p1"/>
    </source>
</evidence>
<protein>
    <submittedName>
        <fullName evidence="1 2">Uncharacterized protein</fullName>
    </submittedName>
</protein>
<gene>
    <name evidence="1" type="ORF">PTTG_26040</name>
</gene>
<dbReference type="VEuPathDB" id="FungiDB:PTTG_26040"/>
<proteinExistence type="predicted"/>
<reference evidence="2 3" key="3">
    <citation type="journal article" date="2017" name="G3 (Bethesda)">
        <title>Comparative analysis highlights variable genome content of wheat rusts and divergence of the mating loci.</title>
        <authorList>
            <person name="Cuomo C.A."/>
            <person name="Bakkeren G."/>
            <person name="Khalil H.B."/>
            <person name="Panwar V."/>
            <person name="Joly D."/>
            <person name="Linning R."/>
            <person name="Sakthikumar S."/>
            <person name="Song X."/>
            <person name="Adiconis X."/>
            <person name="Fan L."/>
            <person name="Goldberg J.M."/>
            <person name="Levin J.Z."/>
            <person name="Young S."/>
            <person name="Zeng Q."/>
            <person name="Anikster Y."/>
            <person name="Bruce M."/>
            <person name="Wang M."/>
            <person name="Yin C."/>
            <person name="McCallum B."/>
            <person name="Szabo L.J."/>
            <person name="Hulbert S."/>
            <person name="Chen X."/>
            <person name="Fellers J.P."/>
        </authorList>
    </citation>
    <scope>NUCLEOTIDE SEQUENCE</scope>
    <source>
        <strain evidence="3">Isolate 1-1 / race 1 (BBBD)</strain>
        <strain evidence="2">isolate 1-1 / race 1 (BBBD)</strain>
    </source>
</reference>
<reference evidence="2" key="4">
    <citation type="submission" date="2025-05" db="UniProtKB">
        <authorList>
            <consortium name="EnsemblFungi"/>
        </authorList>
    </citation>
    <scope>IDENTIFICATION</scope>
    <source>
        <strain evidence="2">isolate 1-1 / race 1 (BBBD)</strain>
    </source>
</reference>
<accession>A0A180GY11</accession>
<dbReference type="EnsemblFungi" id="PTTG_26040-t43_1">
    <property type="protein sequence ID" value="PTTG_26040-t43_1-p1"/>
    <property type="gene ID" value="PTTG_26040"/>
</dbReference>
<dbReference type="OrthoDB" id="2498123at2759"/>
<evidence type="ECO:0000313" key="3">
    <source>
        <dbReference type="Proteomes" id="UP000005240"/>
    </source>
</evidence>
<name>A0A180GY11_PUCT1</name>
<dbReference type="EMBL" id="ADAS02000013">
    <property type="protein sequence ID" value="OAV97391.1"/>
    <property type="molecule type" value="Genomic_DNA"/>
</dbReference>